<name>A0A0C2TNL2_AMAMK</name>
<evidence type="ECO:0000256" key="1">
    <source>
        <dbReference type="SAM" id="Coils"/>
    </source>
</evidence>
<dbReference type="EMBL" id="KN818227">
    <property type="protein sequence ID" value="KIL68779.1"/>
    <property type="molecule type" value="Genomic_DNA"/>
</dbReference>
<accession>A0A0C2TNL2</accession>
<sequence length="276" mass="32267">MQHSEQKATVDLHVLNRSELQILAKRENIKANMKTELIIQLLKQKNPGKYARRSLEPPESQRIVTERGKTCQIAEVEEGTSQSLKLQDQRRVVEIQEIPQEAHSSAPVPARMSLNNDREVPPSVEEEIPSFSMPTKKYLRFVRRELTELVDESSRLHEELEDCDRVLQRALDDIDKITDEAEDIAWKTRVGIEAFICKEMKDDRTVWDGTRFMSKPSQRRWKRWMMEDKRKREMAVPGVHVPSVFGNDPQFVLLHLASGTQEEEEEEMENDEKEYL</sequence>
<gene>
    <name evidence="3" type="ORF">M378DRAFT_21714</name>
</gene>
<dbReference type="InParanoid" id="A0A0C2TNL2"/>
<reference evidence="3 4" key="1">
    <citation type="submission" date="2014-04" db="EMBL/GenBank/DDBJ databases">
        <title>Evolutionary Origins and Diversification of the Mycorrhizal Mutualists.</title>
        <authorList>
            <consortium name="DOE Joint Genome Institute"/>
            <consortium name="Mycorrhizal Genomics Consortium"/>
            <person name="Kohler A."/>
            <person name="Kuo A."/>
            <person name="Nagy L.G."/>
            <person name="Floudas D."/>
            <person name="Copeland A."/>
            <person name="Barry K.W."/>
            <person name="Cichocki N."/>
            <person name="Veneault-Fourrey C."/>
            <person name="LaButti K."/>
            <person name="Lindquist E.A."/>
            <person name="Lipzen A."/>
            <person name="Lundell T."/>
            <person name="Morin E."/>
            <person name="Murat C."/>
            <person name="Riley R."/>
            <person name="Ohm R."/>
            <person name="Sun H."/>
            <person name="Tunlid A."/>
            <person name="Henrissat B."/>
            <person name="Grigoriev I.V."/>
            <person name="Hibbett D.S."/>
            <person name="Martin F."/>
        </authorList>
    </citation>
    <scope>NUCLEOTIDE SEQUENCE [LARGE SCALE GENOMIC DNA]</scope>
    <source>
        <strain evidence="3 4">Koide BX008</strain>
    </source>
</reference>
<dbReference type="AlphaFoldDB" id="A0A0C2TNL2"/>
<keyword evidence="4" id="KW-1185">Reference proteome</keyword>
<keyword evidence="1" id="KW-0175">Coiled coil</keyword>
<evidence type="ECO:0000313" key="3">
    <source>
        <dbReference type="EMBL" id="KIL68779.1"/>
    </source>
</evidence>
<proteinExistence type="predicted"/>
<evidence type="ECO:0000256" key="2">
    <source>
        <dbReference type="SAM" id="MobiDB-lite"/>
    </source>
</evidence>
<evidence type="ECO:0000313" key="4">
    <source>
        <dbReference type="Proteomes" id="UP000054549"/>
    </source>
</evidence>
<dbReference type="Proteomes" id="UP000054549">
    <property type="component" value="Unassembled WGS sequence"/>
</dbReference>
<dbReference type="OrthoDB" id="3270863at2759"/>
<feature type="coiled-coil region" evidence="1">
    <location>
        <begin position="139"/>
        <end position="180"/>
    </location>
</feature>
<feature type="region of interest" description="Disordered" evidence="2">
    <location>
        <begin position="101"/>
        <end position="126"/>
    </location>
</feature>
<organism evidence="3 4">
    <name type="scientific">Amanita muscaria (strain Koide BX008)</name>
    <dbReference type="NCBI Taxonomy" id="946122"/>
    <lineage>
        <taxon>Eukaryota</taxon>
        <taxon>Fungi</taxon>
        <taxon>Dikarya</taxon>
        <taxon>Basidiomycota</taxon>
        <taxon>Agaricomycotina</taxon>
        <taxon>Agaricomycetes</taxon>
        <taxon>Agaricomycetidae</taxon>
        <taxon>Agaricales</taxon>
        <taxon>Pluteineae</taxon>
        <taxon>Amanitaceae</taxon>
        <taxon>Amanita</taxon>
    </lineage>
</organism>
<dbReference type="HOGENOM" id="CLU_1008231_0_0_1"/>
<protein>
    <submittedName>
        <fullName evidence="3">Uncharacterized protein</fullName>
    </submittedName>
</protein>